<feature type="modified residue" description="4-aspartylphosphate" evidence="8">
    <location>
        <position position="68"/>
    </location>
</feature>
<evidence type="ECO:0000256" key="4">
    <source>
        <dbReference type="ARBA" id="ARBA00023012"/>
    </source>
</evidence>
<evidence type="ECO:0000256" key="2">
    <source>
        <dbReference type="ARBA" id="ARBA00022490"/>
    </source>
</evidence>
<dbReference type="InterPro" id="IPR001867">
    <property type="entry name" value="OmpR/PhoB-type_DNA-bd"/>
</dbReference>
<dbReference type="SMART" id="SM00862">
    <property type="entry name" value="Trans_reg_C"/>
    <property type="match status" value="1"/>
</dbReference>
<dbReference type="STRING" id="1387353.BSF38_03855"/>
<dbReference type="PROSITE" id="PS51755">
    <property type="entry name" value="OMPR_PHOB"/>
    <property type="match status" value="1"/>
</dbReference>
<accession>A0A1U7CTT8</accession>
<dbReference type="AlphaFoldDB" id="A0A1U7CTT8"/>
<dbReference type="CDD" id="cd00383">
    <property type="entry name" value="trans_reg_C"/>
    <property type="match status" value="1"/>
</dbReference>
<dbReference type="InterPro" id="IPR011006">
    <property type="entry name" value="CheY-like_superfamily"/>
</dbReference>
<dbReference type="GO" id="GO:0000156">
    <property type="term" value="F:phosphorelay response regulator activity"/>
    <property type="evidence" value="ECO:0007669"/>
    <property type="project" value="TreeGrafter"/>
</dbReference>
<sequence>MTHETTPAAEKEPLAQGVSILLIDDDVELCELLREFFAGQGVRLESADDGRRGLSLALEGRHDLVLLDGMLPGLDGFEVLRLVRRQSQVPVIMLSARTAKADRLAGLGAGADDYVPKPFDPDELLARARAVLRRSGRPAQAVDRLEVDGIRLIPSAREVWREGEIVPVTTIEYDILEFLIRSAGRIITRDELTAALYRRRSSPFDRAIDVHVSRLRKKLGAYGTRILTVRGTGYLFRAGPSGEAER</sequence>
<dbReference type="InterPro" id="IPR039420">
    <property type="entry name" value="WalR-like"/>
</dbReference>
<dbReference type="Gene3D" id="3.40.50.2300">
    <property type="match status" value="1"/>
</dbReference>
<dbReference type="SUPFAM" id="SSF46894">
    <property type="entry name" value="C-terminal effector domain of the bipartite response regulators"/>
    <property type="match status" value="1"/>
</dbReference>
<dbReference type="GO" id="GO:0005829">
    <property type="term" value="C:cytosol"/>
    <property type="evidence" value="ECO:0007669"/>
    <property type="project" value="TreeGrafter"/>
</dbReference>
<dbReference type="SMART" id="SM00448">
    <property type="entry name" value="REC"/>
    <property type="match status" value="1"/>
</dbReference>
<evidence type="ECO:0000256" key="7">
    <source>
        <dbReference type="ARBA" id="ARBA00023163"/>
    </source>
</evidence>
<evidence type="ECO:0000259" key="11">
    <source>
        <dbReference type="PROSITE" id="PS51755"/>
    </source>
</evidence>
<evidence type="ECO:0000259" key="10">
    <source>
        <dbReference type="PROSITE" id="PS50110"/>
    </source>
</evidence>
<keyword evidence="6 9" id="KW-0238">DNA-binding</keyword>
<evidence type="ECO:0000313" key="13">
    <source>
        <dbReference type="Proteomes" id="UP000186309"/>
    </source>
</evidence>
<evidence type="ECO:0000256" key="8">
    <source>
        <dbReference type="PROSITE-ProRule" id="PRU00169"/>
    </source>
</evidence>
<dbReference type="EMBL" id="CP019082">
    <property type="protein sequence ID" value="APW62316.1"/>
    <property type="molecule type" value="Genomic_DNA"/>
</dbReference>
<dbReference type="Pfam" id="PF00072">
    <property type="entry name" value="Response_reg"/>
    <property type="match status" value="1"/>
</dbReference>
<evidence type="ECO:0000256" key="6">
    <source>
        <dbReference type="ARBA" id="ARBA00023125"/>
    </source>
</evidence>
<dbReference type="GO" id="GO:0000976">
    <property type="term" value="F:transcription cis-regulatory region binding"/>
    <property type="evidence" value="ECO:0007669"/>
    <property type="project" value="TreeGrafter"/>
</dbReference>
<dbReference type="GO" id="GO:0006355">
    <property type="term" value="P:regulation of DNA-templated transcription"/>
    <property type="evidence" value="ECO:0007669"/>
    <property type="project" value="InterPro"/>
</dbReference>
<keyword evidence="5" id="KW-0805">Transcription regulation</keyword>
<dbReference type="Gene3D" id="1.10.10.10">
    <property type="entry name" value="Winged helix-like DNA-binding domain superfamily/Winged helix DNA-binding domain"/>
    <property type="match status" value="1"/>
</dbReference>
<evidence type="ECO:0000256" key="9">
    <source>
        <dbReference type="PROSITE-ProRule" id="PRU01091"/>
    </source>
</evidence>
<dbReference type="PANTHER" id="PTHR48111:SF39">
    <property type="entry name" value="TRANSCRIPTIONAL REGULATORY PROTEIN CPXR"/>
    <property type="match status" value="1"/>
</dbReference>
<dbReference type="PROSITE" id="PS50110">
    <property type="entry name" value="RESPONSE_REGULATORY"/>
    <property type="match status" value="1"/>
</dbReference>
<dbReference type="SUPFAM" id="SSF52172">
    <property type="entry name" value="CheY-like"/>
    <property type="match status" value="1"/>
</dbReference>
<evidence type="ECO:0000256" key="3">
    <source>
        <dbReference type="ARBA" id="ARBA00022553"/>
    </source>
</evidence>
<protein>
    <submittedName>
        <fullName evidence="12">Response regulator ArlR</fullName>
    </submittedName>
</protein>
<keyword evidence="13" id="KW-1185">Reference proteome</keyword>
<evidence type="ECO:0000313" key="12">
    <source>
        <dbReference type="EMBL" id="APW62316.1"/>
    </source>
</evidence>
<comment type="subcellular location">
    <subcellularLocation>
        <location evidence="1">Cytoplasm</location>
    </subcellularLocation>
</comment>
<dbReference type="InterPro" id="IPR036388">
    <property type="entry name" value="WH-like_DNA-bd_sf"/>
</dbReference>
<keyword evidence="2" id="KW-0963">Cytoplasm</keyword>
<name>A0A1U7CTT8_9BACT</name>
<dbReference type="Pfam" id="PF00486">
    <property type="entry name" value="Trans_reg_C"/>
    <property type="match status" value="1"/>
</dbReference>
<dbReference type="GO" id="GO:0032993">
    <property type="term" value="C:protein-DNA complex"/>
    <property type="evidence" value="ECO:0007669"/>
    <property type="project" value="TreeGrafter"/>
</dbReference>
<keyword evidence="7" id="KW-0804">Transcription</keyword>
<organism evidence="12 13">
    <name type="scientific">Paludisphaera borealis</name>
    <dbReference type="NCBI Taxonomy" id="1387353"/>
    <lineage>
        <taxon>Bacteria</taxon>
        <taxon>Pseudomonadati</taxon>
        <taxon>Planctomycetota</taxon>
        <taxon>Planctomycetia</taxon>
        <taxon>Isosphaerales</taxon>
        <taxon>Isosphaeraceae</taxon>
        <taxon>Paludisphaera</taxon>
    </lineage>
</organism>
<feature type="domain" description="Response regulatory" evidence="10">
    <location>
        <begin position="19"/>
        <end position="132"/>
    </location>
</feature>
<dbReference type="InterPro" id="IPR016032">
    <property type="entry name" value="Sig_transdc_resp-reg_C-effctor"/>
</dbReference>
<evidence type="ECO:0000256" key="1">
    <source>
        <dbReference type="ARBA" id="ARBA00004496"/>
    </source>
</evidence>
<keyword evidence="3 8" id="KW-0597">Phosphoprotein</keyword>
<dbReference type="InterPro" id="IPR001789">
    <property type="entry name" value="Sig_transdc_resp-reg_receiver"/>
</dbReference>
<keyword evidence="4" id="KW-0902">Two-component regulatory system</keyword>
<proteinExistence type="predicted"/>
<dbReference type="KEGG" id="pbor:BSF38_03855"/>
<feature type="DNA-binding region" description="OmpR/PhoB-type" evidence="9">
    <location>
        <begin position="142"/>
        <end position="238"/>
    </location>
</feature>
<gene>
    <name evidence="12" type="primary">arlR</name>
    <name evidence="12" type="ORF">BSF38_03855</name>
</gene>
<reference evidence="13" key="1">
    <citation type="submission" date="2016-12" db="EMBL/GenBank/DDBJ databases">
        <title>Comparative genomics of four Isosphaeraceae planctomycetes: a common pool of plasmids and glycoside hydrolase genes.</title>
        <authorList>
            <person name="Ivanova A."/>
        </authorList>
    </citation>
    <scope>NUCLEOTIDE SEQUENCE [LARGE SCALE GENOMIC DNA]</scope>
    <source>
        <strain evidence="13">PX4</strain>
    </source>
</reference>
<evidence type="ECO:0000256" key="5">
    <source>
        <dbReference type="ARBA" id="ARBA00023015"/>
    </source>
</evidence>
<dbReference type="Gene3D" id="6.10.250.690">
    <property type="match status" value="1"/>
</dbReference>
<dbReference type="PANTHER" id="PTHR48111">
    <property type="entry name" value="REGULATOR OF RPOS"/>
    <property type="match status" value="1"/>
</dbReference>
<dbReference type="Proteomes" id="UP000186309">
    <property type="component" value="Chromosome"/>
</dbReference>
<feature type="domain" description="OmpR/PhoB-type" evidence="11">
    <location>
        <begin position="142"/>
        <end position="238"/>
    </location>
</feature>